<accession>A0A183UUW5</accession>
<evidence type="ECO:0000256" key="6">
    <source>
        <dbReference type="ARBA" id="ARBA00022525"/>
    </source>
</evidence>
<keyword evidence="13" id="KW-0472">Membrane</keyword>
<dbReference type="GO" id="GO:0005576">
    <property type="term" value="C:extracellular region"/>
    <property type="evidence" value="ECO:0007669"/>
    <property type="project" value="UniProtKB-SubCell"/>
</dbReference>
<evidence type="ECO:0000256" key="2">
    <source>
        <dbReference type="ARBA" id="ARBA00004613"/>
    </source>
</evidence>
<keyword evidence="6" id="KW-0964">Secreted</keyword>
<dbReference type="FunFam" id="3.40.630.10:FF:000029">
    <property type="entry name" value="Glutaminyl-peptide cyclotransferase"/>
    <property type="match status" value="1"/>
</dbReference>
<evidence type="ECO:0000256" key="13">
    <source>
        <dbReference type="SAM" id="Phobius"/>
    </source>
</evidence>
<reference evidence="17" key="1">
    <citation type="submission" date="2016-06" db="UniProtKB">
        <authorList>
            <consortium name="WormBaseParasite"/>
        </authorList>
    </citation>
    <scope>IDENTIFICATION</scope>
</reference>
<dbReference type="SUPFAM" id="SSF53187">
    <property type="entry name" value="Zn-dependent exopeptidases"/>
    <property type="match status" value="1"/>
</dbReference>
<gene>
    <name evidence="15" type="ORF">TCNE_LOCUS12285</name>
</gene>
<evidence type="ECO:0000256" key="12">
    <source>
        <dbReference type="SAM" id="MobiDB-lite"/>
    </source>
</evidence>
<dbReference type="PANTHER" id="PTHR12283:SF6">
    <property type="entry name" value="GLUTAMINYL-PEPTIDE CYCLOTRANSFERASE-RELATED"/>
    <property type="match status" value="1"/>
</dbReference>
<dbReference type="EMBL" id="UYWY01021192">
    <property type="protein sequence ID" value="VDM43606.1"/>
    <property type="molecule type" value="Genomic_DNA"/>
</dbReference>
<keyword evidence="8" id="KW-0479">Metal-binding</keyword>
<dbReference type="WBParaSite" id="TCNE_0001228501-mRNA-1">
    <property type="protein sequence ID" value="TCNE_0001228501-mRNA-1"/>
    <property type="gene ID" value="TCNE_0001228501"/>
</dbReference>
<dbReference type="Proteomes" id="UP000050794">
    <property type="component" value="Unassembled WGS sequence"/>
</dbReference>
<keyword evidence="11" id="KW-0012">Acyltransferase</keyword>
<sequence>MSSFLARIDSEPSEVEGQEERDSEANIYKVNKPTKTTTCCTHPIRTLQGYAPVGGKYKRSKTMCIRVFILVMLLLVAAGFVHAHWRTQQRELKVLSDTAKVRICRMTDVNRFRALLAPLLVPRVVGSEQHRRVSWYLRQTMKNLGFTVEVDSFTEHTPHGEKPFLNIIATYNVNAPKRLVLACHYDSKVFPGAEFIGATDSAVPCAMLLDIATTLAPLLRAHTSKDVTLQLLFLDGEEAFGEWTHSDSLYGARHLAKLWTDKWYSYSEGSSFGINNEIDRIDVFVLLDLLGAPNPRIRNMYGLLANDLFEQLPWIEKDLDRLGCLHRLPQVFIPGISFNAVEDDHVPFLKSGVPVLHLIPTPFPHVWHTLNDTEAALSYPTIDNLISVIRVFTVKYLGLVP</sequence>
<reference evidence="15 16" key="2">
    <citation type="submission" date="2018-11" db="EMBL/GenBank/DDBJ databases">
        <authorList>
            <consortium name="Pathogen Informatics"/>
        </authorList>
    </citation>
    <scope>NUCLEOTIDE SEQUENCE [LARGE SCALE GENOMIC DNA]</scope>
</reference>
<comment type="subcellular location">
    <subcellularLocation>
        <location evidence="2">Secreted</location>
    </subcellularLocation>
</comment>
<protein>
    <recommendedName>
        <fullName evidence="5">Glutaminyl-peptide cyclotransferase</fullName>
        <ecNumber evidence="4">2.3.2.5</ecNumber>
    </recommendedName>
</protein>
<feature type="region of interest" description="Disordered" evidence="12">
    <location>
        <begin position="1"/>
        <end position="23"/>
    </location>
</feature>
<organism evidence="16 17">
    <name type="scientific">Toxocara canis</name>
    <name type="common">Canine roundworm</name>
    <dbReference type="NCBI Taxonomy" id="6265"/>
    <lineage>
        <taxon>Eukaryota</taxon>
        <taxon>Metazoa</taxon>
        <taxon>Ecdysozoa</taxon>
        <taxon>Nematoda</taxon>
        <taxon>Chromadorea</taxon>
        <taxon>Rhabditida</taxon>
        <taxon>Spirurina</taxon>
        <taxon>Ascaridomorpha</taxon>
        <taxon>Ascaridoidea</taxon>
        <taxon>Toxocaridae</taxon>
        <taxon>Toxocara</taxon>
    </lineage>
</organism>
<evidence type="ECO:0000256" key="1">
    <source>
        <dbReference type="ARBA" id="ARBA00000001"/>
    </source>
</evidence>
<keyword evidence="7" id="KW-0808">Transferase</keyword>
<dbReference type="InterPro" id="IPR037457">
    <property type="entry name" value="M28_QC"/>
</dbReference>
<comment type="similarity">
    <text evidence="3">Belongs to the glutaminyl-peptide cyclotransferase family.</text>
</comment>
<dbReference type="InterPro" id="IPR007484">
    <property type="entry name" value="Peptidase_M28"/>
</dbReference>
<keyword evidence="9" id="KW-0862">Zinc</keyword>
<dbReference type="Gene3D" id="3.40.630.10">
    <property type="entry name" value="Zn peptidases"/>
    <property type="match status" value="1"/>
</dbReference>
<evidence type="ECO:0000256" key="8">
    <source>
        <dbReference type="ARBA" id="ARBA00022723"/>
    </source>
</evidence>
<dbReference type="EC" id="2.3.2.5" evidence="4"/>
<proteinExistence type="inferred from homology"/>
<keyword evidence="13" id="KW-1133">Transmembrane helix</keyword>
<keyword evidence="13" id="KW-0812">Transmembrane</keyword>
<evidence type="ECO:0000256" key="11">
    <source>
        <dbReference type="ARBA" id="ARBA00023315"/>
    </source>
</evidence>
<keyword evidence="10" id="KW-1015">Disulfide bond</keyword>
<dbReference type="GO" id="GO:0016603">
    <property type="term" value="F:glutaminyl-peptide cyclotransferase activity"/>
    <property type="evidence" value="ECO:0007669"/>
    <property type="project" value="UniProtKB-EC"/>
</dbReference>
<evidence type="ECO:0000259" key="14">
    <source>
        <dbReference type="Pfam" id="PF04389"/>
    </source>
</evidence>
<evidence type="ECO:0000256" key="9">
    <source>
        <dbReference type="ARBA" id="ARBA00022833"/>
    </source>
</evidence>
<feature type="domain" description="Peptidase M28" evidence="14">
    <location>
        <begin position="166"/>
        <end position="391"/>
    </location>
</feature>
<dbReference type="CDD" id="cd03880">
    <property type="entry name" value="M28_QC_like"/>
    <property type="match status" value="1"/>
</dbReference>
<dbReference type="PANTHER" id="PTHR12283">
    <property type="entry name" value="GLUTAMINYL-PEPTIDE CYCLOTRANSFERASE"/>
    <property type="match status" value="1"/>
</dbReference>
<name>A0A183UUW5_TOXCA</name>
<evidence type="ECO:0000256" key="10">
    <source>
        <dbReference type="ARBA" id="ARBA00023157"/>
    </source>
</evidence>
<comment type="catalytic activity">
    <reaction evidence="1">
        <text>N-terminal L-glutaminyl-[peptide] = N-terminal 5-oxo-L-prolyl-[peptide] + NH4(+)</text>
        <dbReference type="Rhea" id="RHEA:23652"/>
        <dbReference type="Rhea" id="RHEA-COMP:11736"/>
        <dbReference type="Rhea" id="RHEA-COMP:11846"/>
        <dbReference type="ChEBI" id="CHEBI:28938"/>
        <dbReference type="ChEBI" id="CHEBI:64722"/>
        <dbReference type="ChEBI" id="CHEBI:87215"/>
        <dbReference type="EC" id="2.3.2.5"/>
    </reaction>
</comment>
<dbReference type="AlphaFoldDB" id="A0A183UUW5"/>
<evidence type="ECO:0000313" key="17">
    <source>
        <dbReference type="WBParaSite" id="TCNE_0001228501-mRNA-1"/>
    </source>
</evidence>
<evidence type="ECO:0000256" key="7">
    <source>
        <dbReference type="ARBA" id="ARBA00022679"/>
    </source>
</evidence>
<evidence type="ECO:0000256" key="5">
    <source>
        <dbReference type="ARBA" id="ARBA00016861"/>
    </source>
</evidence>
<evidence type="ECO:0000256" key="4">
    <source>
        <dbReference type="ARBA" id="ARBA00012012"/>
    </source>
</evidence>
<keyword evidence="16" id="KW-1185">Reference proteome</keyword>
<dbReference type="Pfam" id="PF04389">
    <property type="entry name" value="Peptidase_M28"/>
    <property type="match status" value="1"/>
</dbReference>
<evidence type="ECO:0000313" key="16">
    <source>
        <dbReference type="Proteomes" id="UP000050794"/>
    </source>
</evidence>
<evidence type="ECO:0000256" key="3">
    <source>
        <dbReference type="ARBA" id="ARBA00006014"/>
    </source>
</evidence>
<dbReference type="InterPro" id="IPR040234">
    <property type="entry name" value="QC/QCL"/>
</dbReference>
<evidence type="ECO:0000313" key="15">
    <source>
        <dbReference type="EMBL" id="VDM43606.1"/>
    </source>
</evidence>
<dbReference type="GO" id="GO:0008270">
    <property type="term" value="F:zinc ion binding"/>
    <property type="evidence" value="ECO:0007669"/>
    <property type="project" value="TreeGrafter"/>
</dbReference>
<feature type="transmembrane region" description="Helical" evidence="13">
    <location>
        <begin position="65"/>
        <end position="85"/>
    </location>
</feature>